<organism evidence="16 17">
    <name type="scientific">Cardamine amara subsp. amara</name>
    <dbReference type="NCBI Taxonomy" id="228776"/>
    <lineage>
        <taxon>Eukaryota</taxon>
        <taxon>Viridiplantae</taxon>
        <taxon>Streptophyta</taxon>
        <taxon>Embryophyta</taxon>
        <taxon>Tracheophyta</taxon>
        <taxon>Spermatophyta</taxon>
        <taxon>Magnoliopsida</taxon>
        <taxon>eudicotyledons</taxon>
        <taxon>Gunneridae</taxon>
        <taxon>Pentapetalae</taxon>
        <taxon>rosids</taxon>
        <taxon>malvids</taxon>
        <taxon>Brassicales</taxon>
        <taxon>Brassicaceae</taxon>
        <taxon>Cardamineae</taxon>
        <taxon>Cardamine</taxon>
    </lineage>
</organism>
<protein>
    <recommendedName>
        <fullName evidence="3">KAT8 regulatory NSL complex subunit 2</fullName>
    </recommendedName>
    <alternativeName>
        <fullName evidence="11">NSL complex protein NSL2</fullName>
    </alternativeName>
    <alternativeName>
        <fullName evidence="10">Non-specific lethal 2 homolog</fullName>
    </alternativeName>
</protein>
<comment type="caution">
    <text evidence="16">The sequence shown here is derived from an EMBL/GenBank/DDBJ whole genome shotgun (WGS) entry which is preliminary data.</text>
</comment>
<comment type="subcellular location">
    <subcellularLocation>
        <location evidence="2">Mitochondrion</location>
    </subcellularLocation>
    <subcellularLocation>
        <location evidence="1">Nucleus</location>
    </subcellularLocation>
</comment>
<dbReference type="PANTHER" id="PTHR13453:SF1">
    <property type="entry name" value="KAT8 REGULATORY NSL COMPLEX SUBUNIT 2"/>
    <property type="match status" value="1"/>
</dbReference>
<dbReference type="AlphaFoldDB" id="A0ABD1A8Y3"/>
<keyword evidence="9" id="KW-0539">Nucleus</keyword>
<keyword evidence="6" id="KW-0832">Ubl conjugation</keyword>
<sequence>MASASKQNPSSSKPPRHPTPITASIPSRPGVTEEPQFRNPNSNNPSTSVLASTSNPPITMAVEDQILGHSTHLTRPELLRRRSHNLKQLARCYRDHYWALMEDLKAQHRYYFWNYGYNIFKEGNQQNKRRKVGIDGQAGDEIEGNRDNDNNNDGGDLSLSGNCVACGSGCKSKAMALTNYCQLHILLDKKQKLYTSCTYVTKRAQSKAITCPKPTLASTVPALCNVHFQKAQKDVARALKDAGYNASSTSKPPPKLHDIVAAFVHHIQAKRKDPRKESKLKSSVKEEMTS</sequence>
<keyword evidence="5" id="KW-0597">Phosphoprotein</keyword>
<feature type="compositionally biased region" description="Basic and acidic residues" evidence="14">
    <location>
        <begin position="270"/>
        <end position="290"/>
    </location>
</feature>
<evidence type="ECO:0000256" key="12">
    <source>
        <dbReference type="ARBA" id="ARBA00093359"/>
    </source>
</evidence>
<accession>A0ABD1A8Y3</accession>
<evidence type="ECO:0000256" key="3">
    <source>
        <dbReference type="ARBA" id="ARBA00015508"/>
    </source>
</evidence>
<dbReference type="EMBL" id="JBANAX010000623">
    <property type="protein sequence ID" value="KAL1200339.1"/>
    <property type="molecule type" value="Genomic_DNA"/>
</dbReference>
<keyword evidence="17" id="KW-1185">Reference proteome</keyword>
<dbReference type="InterPro" id="IPR025927">
    <property type="entry name" value="Znf_KANL2-like"/>
</dbReference>
<comment type="subunit">
    <text evidence="13">Component of the NSL complex at least composed of KAT8/MOF, KANSL1, KANSL2, KANSL3, MCRS1, PHF20, OGT1/OGT, WDR5 and HCFC1.</text>
</comment>
<evidence type="ECO:0000256" key="2">
    <source>
        <dbReference type="ARBA" id="ARBA00004173"/>
    </source>
</evidence>
<comment type="function">
    <text evidence="12">Non-catalytic component of the NSL histone acetyltransferase complex, a multiprotein complex that mediates histone H4 acetylation at 'Lys-5'- and 'Lys-8' (H4K5ac and H4K8ac) at transcription start sites and promotes transcription initiation. Required for NSL complex stability and for transcription of intraciliary transport genes in both ciliated and non-ciliated cells by regulating histone H4 acetylation at 'Lys-5'- and 'Lys-12' (H4K5ac and H4K12ac). This is necessary for cilium assembly in ciliated cells and for organization of the microtubule cytoskeleton in non-ciliated cells. Required within the NSL complex to maintain nuclear architecture stability by promoting KAT8-mediated acetylation of lamin LMNA.</text>
</comment>
<dbReference type="InterPro" id="IPR026316">
    <property type="entry name" value="NSL2"/>
</dbReference>
<evidence type="ECO:0000256" key="5">
    <source>
        <dbReference type="ARBA" id="ARBA00022553"/>
    </source>
</evidence>
<dbReference type="PANTHER" id="PTHR13453">
    <property type="entry name" value="KAT8 REGULATORY NSL COMPLEX SUBUNIT 2"/>
    <property type="match status" value="1"/>
</dbReference>
<evidence type="ECO:0000256" key="6">
    <source>
        <dbReference type="ARBA" id="ARBA00022843"/>
    </source>
</evidence>
<reference evidence="16 17" key="1">
    <citation type="submission" date="2024-04" db="EMBL/GenBank/DDBJ databases">
        <title>Genome assembly C_amara_ONT_v2.</title>
        <authorList>
            <person name="Yant L."/>
            <person name="Moore C."/>
            <person name="Slenker M."/>
        </authorList>
    </citation>
    <scope>NUCLEOTIDE SEQUENCE [LARGE SCALE GENOMIC DNA]</scope>
    <source>
        <tissue evidence="16">Leaf</tissue>
    </source>
</reference>
<name>A0ABD1A8Y3_CARAN</name>
<gene>
    <name evidence="16" type="ORF">V5N11_034083</name>
</gene>
<keyword evidence="7" id="KW-0156">Chromatin regulator</keyword>
<dbReference type="GO" id="GO:0005739">
    <property type="term" value="C:mitochondrion"/>
    <property type="evidence" value="ECO:0007669"/>
    <property type="project" value="UniProtKB-SubCell"/>
</dbReference>
<evidence type="ECO:0000256" key="11">
    <source>
        <dbReference type="ARBA" id="ARBA00033378"/>
    </source>
</evidence>
<dbReference type="GO" id="GO:0006325">
    <property type="term" value="P:chromatin organization"/>
    <property type="evidence" value="ECO:0007669"/>
    <property type="project" value="UniProtKB-KW"/>
</dbReference>
<evidence type="ECO:0000256" key="8">
    <source>
        <dbReference type="ARBA" id="ARBA00023128"/>
    </source>
</evidence>
<keyword evidence="8" id="KW-0496">Mitochondrion</keyword>
<evidence type="ECO:0000256" key="13">
    <source>
        <dbReference type="ARBA" id="ARBA00093543"/>
    </source>
</evidence>
<evidence type="ECO:0000256" key="10">
    <source>
        <dbReference type="ARBA" id="ARBA00032947"/>
    </source>
</evidence>
<evidence type="ECO:0000256" key="14">
    <source>
        <dbReference type="SAM" id="MobiDB-lite"/>
    </source>
</evidence>
<keyword evidence="4" id="KW-1017">Isopeptide bond</keyword>
<evidence type="ECO:0000256" key="9">
    <source>
        <dbReference type="ARBA" id="ARBA00023242"/>
    </source>
</evidence>
<feature type="domain" description="KANL2-like probable zinc-finger" evidence="15">
    <location>
        <begin position="164"/>
        <end position="228"/>
    </location>
</feature>
<dbReference type="GO" id="GO:0005634">
    <property type="term" value="C:nucleus"/>
    <property type="evidence" value="ECO:0007669"/>
    <property type="project" value="UniProtKB-SubCell"/>
</dbReference>
<evidence type="ECO:0000256" key="4">
    <source>
        <dbReference type="ARBA" id="ARBA00022499"/>
    </source>
</evidence>
<feature type="compositionally biased region" description="Polar residues" evidence="14">
    <location>
        <begin position="1"/>
        <end position="13"/>
    </location>
</feature>
<dbReference type="Proteomes" id="UP001558713">
    <property type="component" value="Unassembled WGS sequence"/>
</dbReference>
<evidence type="ECO:0000313" key="16">
    <source>
        <dbReference type="EMBL" id="KAL1200339.1"/>
    </source>
</evidence>
<evidence type="ECO:0000259" key="15">
    <source>
        <dbReference type="Pfam" id="PF13891"/>
    </source>
</evidence>
<feature type="region of interest" description="Disordered" evidence="14">
    <location>
        <begin position="1"/>
        <end position="54"/>
    </location>
</feature>
<evidence type="ECO:0000256" key="7">
    <source>
        <dbReference type="ARBA" id="ARBA00022853"/>
    </source>
</evidence>
<dbReference type="Pfam" id="PF13891">
    <property type="entry name" value="zf-C3HC3H_KANSL2"/>
    <property type="match status" value="1"/>
</dbReference>
<proteinExistence type="predicted"/>
<evidence type="ECO:0000313" key="17">
    <source>
        <dbReference type="Proteomes" id="UP001558713"/>
    </source>
</evidence>
<evidence type="ECO:0000256" key="1">
    <source>
        <dbReference type="ARBA" id="ARBA00004123"/>
    </source>
</evidence>
<feature type="region of interest" description="Disordered" evidence="14">
    <location>
        <begin position="268"/>
        <end position="290"/>
    </location>
</feature>
<feature type="compositionally biased region" description="Polar residues" evidence="14">
    <location>
        <begin position="38"/>
        <end position="54"/>
    </location>
</feature>